<dbReference type="AlphaFoldDB" id="A0A160TYD1"/>
<dbReference type="EMBL" id="CZQD01000004">
    <property type="protein sequence ID" value="CUS55637.1"/>
    <property type="molecule type" value="Genomic_DNA"/>
</dbReference>
<reference evidence="2" key="1">
    <citation type="submission" date="2015-10" db="EMBL/GenBank/DDBJ databases">
        <authorList>
            <person name="Gilbert D.G."/>
        </authorList>
    </citation>
    <scope>NUCLEOTIDE SEQUENCE</scope>
</reference>
<sequence length="44" mass="4931">MKDKVTGQDNAARRAEALRANLRRRKAATRKAKAPPVESDPEKK</sequence>
<feature type="region of interest" description="Disordered" evidence="1">
    <location>
        <begin position="21"/>
        <end position="44"/>
    </location>
</feature>
<evidence type="ECO:0000313" key="2">
    <source>
        <dbReference type="EMBL" id="CUS55637.1"/>
    </source>
</evidence>
<gene>
    <name evidence="2" type="ORF">MGWOODY_Hyp959</name>
</gene>
<evidence type="ECO:0000256" key="1">
    <source>
        <dbReference type="SAM" id="MobiDB-lite"/>
    </source>
</evidence>
<protein>
    <submittedName>
        <fullName evidence="2">Uncharacterized protein</fullName>
    </submittedName>
</protein>
<accession>A0A160TYD1</accession>
<proteinExistence type="predicted"/>
<feature type="compositionally biased region" description="Basic residues" evidence="1">
    <location>
        <begin position="21"/>
        <end position="33"/>
    </location>
</feature>
<name>A0A160TYD1_9ZZZZ</name>
<organism evidence="2">
    <name type="scientific">hydrothermal vent metagenome</name>
    <dbReference type="NCBI Taxonomy" id="652676"/>
    <lineage>
        <taxon>unclassified sequences</taxon>
        <taxon>metagenomes</taxon>
        <taxon>ecological metagenomes</taxon>
    </lineage>
</organism>